<keyword evidence="1" id="KW-0812">Transmembrane</keyword>
<feature type="transmembrane region" description="Helical" evidence="1">
    <location>
        <begin position="21"/>
        <end position="42"/>
    </location>
</feature>
<dbReference type="RefSeq" id="WP_143106268.1">
    <property type="nucleotide sequence ID" value="NZ_CP015881.1"/>
</dbReference>
<feature type="transmembrane region" description="Helical" evidence="1">
    <location>
        <begin position="82"/>
        <end position="107"/>
    </location>
</feature>
<geneLocation type="plasmid" evidence="2 3">
    <name>unnamedA</name>
</geneLocation>
<dbReference type="Proteomes" id="UP001214094">
    <property type="component" value="Plasmid unnamedA"/>
</dbReference>
<dbReference type="EMBL" id="CP121309">
    <property type="protein sequence ID" value="WFP92856.1"/>
    <property type="molecule type" value="Genomic_DNA"/>
</dbReference>
<reference evidence="2 3" key="1">
    <citation type="submission" date="2023-03" db="EMBL/GenBank/DDBJ databases">
        <title>Comparative genome and transcriptome analysis combination mining strategies for increasing vitamin B12 production of Ensifer adhaerens strain.</title>
        <authorList>
            <person name="Yongheng L."/>
        </authorList>
    </citation>
    <scope>NUCLEOTIDE SEQUENCE [LARGE SCALE GENOMIC DNA]</scope>
    <source>
        <strain evidence="2 3">Casida A-T305</strain>
        <plasmid evidence="2 3">unnamedA</plasmid>
    </source>
</reference>
<keyword evidence="1" id="KW-0472">Membrane</keyword>
<evidence type="ECO:0000313" key="3">
    <source>
        <dbReference type="Proteomes" id="UP001214094"/>
    </source>
</evidence>
<organism evidence="2 3">
    <name type="scientific">Ensifer adhaerens</name>
    <name type="common">Sinorhizobium morelense</name>
    <dbReference type="NCBI Taxonomy" id="106592"/>
    <lineage>
        <taxon>Bacteria</taxon>
        <taxon>Pseudomonadati</taxon>
        <taxon>Pseudomonadota</taxon>
        <taxon>Alphaproteobacteria</taxon>
        <taxon>Hyphomicrobiales</taxon>
        <taxon>Rhizobiaceae</taxon>
        <taxon>Sinorhizobium/Ensifer group</taxon>
        <taxon>Ensifer</taxon>
    </lineage>
</organism>
<keyword evidence="2" id="KW-0614">Plasmid</keyword>
<keyword evidence="1" id="KW-1133">Transmembrane helix</keyword>
<keyword evidence="3" id="KW-1185">Reference proteome</keyword>
<gene>
    <name evidence="2" type="ORF">P4B07_24115</name>
</gene>
<evidence type="ECO:0000256" key="1">
    <source>
        <dbReference type="SAM" id="Phobius"/>
    </source>
</evidence>
<accession>A0ABY8HL29</accession>
<feature type="transmembrane region" description="Helical" evidence="1">
    <location>
        <begin position="54"/>
        <end position="75"/>
    </location>
</feature>
<proteinExistence type="predicted"/>
<dbReference type="GeneID" id="29521929"/>
<sequence length="155" mass="17344">MARENDTVSPRGAEYTASLRRATLFLGFLYQLMQFVISNTLWSSLGYDPIEMLPITLILMLSGTLMSYAMAAVLFRFRDQSILFKLLLGSALSLGAGAINAGVGFLSYGLIEHGDQIETVWPNVSYNVIYCAALFHGWAFLYIALLANFELRERR</sequence>
<evidence type="ECO:0000313" key="2">
    <source>
        <dbReference type="EMBL" id="WFP92856.1"/>
    </source>
</evidence>
<name>A0ABY8HL29_ENSAD</name>
<protein>
    <submittedName>
        <fullName evidence="2">Uncharacterized protein</fullName>
    </submittedName>
</protein>
<feature type="transmembrane region" description="Helical" evidence="1">
    <location>
        <begin position="127"/>
        <end position="149"/>
    </location>
</feature>